<evidence type="ECO:0000313" key="2">
    <source>
        <dbReference type="Proteomes" id="UP000515679"/>
    </source>
</evidence>
<reference evidence="1 2" key="1">
    <citation type="submission" date="2019-07" db="EMBL/GenBank/DDBJ databases">
        <authorList>
            <person name="Kim J.K."/>
            <person name="Cheong H.-M."/>
            <person name="Choi Y."/>
            <person name="Hwang K.J."/>
            <person name="Lee S."/>
            <person name="Choi C."/>
        </authorList>
    </citation>
    <scope>NUCLEOTIDE SEQUENCE [LARGE SCALE GENOMIC DNA]</scope>
    <source>
        <strain evidence="1 2">KS 22</strain>
    </source>
</reference>
<dbReference type="Proteomes" id="UP000515679">
    <property type="component" value="Chromosome"/>
</dbReference>
<name>A0A7G5C7Q6_9BACL</name>
<gene>
    <name evidence="1" type="ORF">FPL14_28885</name>
</gene>
<sequence length="197" mass="23912">MSDNIDLKKADFYLRLDERLATPLAEANIAQRLAFEKFRGPSFRFSNTKIEQIKNIIVHFDPSTYNKILMVIKKDYDSLHNEEFWHIEVEQLPYVDRSKQVKNIITTFIHGKYYPFRKTFRHIDFIKNQYPIDKYCDKQDDRSKEDVQIDYYTTKDCHYKIWCVENIDISEETWYKLVSISLPEQYRILFDEILEIK</sequence>
<keyword evidence="2" id="KW-1185">Reference proteome</keyword>
<dbReference type="AlphaFoldDB" id="A0A7G5C7Q6"/>
<organism evidence="1 2">
    <name type="scientific">Cohnella cholangitidis</name>
    <dbReference type="NCBI Taxonomy" id="2598458"/>
    <lineage>
        <taxon>Bacteria</taxon>
        <taxon>Bacillati</taxon>
        <taxon>Bacillota</taxon>
        <taxon>Bacilli</taxon>
        <taxon>Bacillales</taxon>
        <taxon>Paenibacillaceae</taxon>
        <taxon>Cohnella</taxon>
    </lineage>
</organism>
<evidence type="ECO:0000313" key="1">
    <source>
        <dbReference type="EMBL" id="QMV45240.1"/>
    </source>
</evidence>
<protein>
    <submittedName>
        <fullName evidence="1">Uncharacterized protein</fullName>
    </submittedName>
</protein>
<proteinExistence type="predicted"/>
<dbReference type="KEGG" id="cchl:FPL14_28885"/>
<dbReference type="EMBL" id="CP041969">
    <property type="protein sequence ID" value="QMV45240.1"/>
    <property type="molecule type" value="Genomic_DNA"/>
</dbReference>
<accession>A0A7G5C7Q6</accession>